<dbReference type="InterPro" id="IPR045153">
    <property type="entry name" value="Est1/Ebs1-like"/>
</dbReference>
<dbReference type="GO" id="GO:0042162">
    <property type="term" value="F:telomeric DNA binding"/>
    <property type="evidence" value="ECO:0007669"/>
    <property type="project" value="TreeGrafter"/>
</dbReference>
<dbReference type="GO" id="GO:0005697">
    <property type="term" value="C:telomerase holoenzyme complex"/>
    <property type="evidence" value="ECO:0007669"/>
    <property type="project" value="TreeGrafter"/>
</dbReference>
<dbReference type="SUPFAM" id="SSF48452">
    <property type="entry name" value="TPR-like"/>
    <property type="match status" value="1"/>
</dbReference>
<reference evidence="1" key="2">
    <citation type="journal article" date="2016" name="Fungal Biol.">
        <title>Ochratoxin A production by Penicillium thymicola.</title>
        <authorList>
            <person name="Nguyen H.D.T."/>
            <person name="McMullin D.R."/>
            <person name="Ponomareva E."/>
            <person name="Riley R."/>
            <person name="Pomraning K.R."/>
            <person name="Baker S.E."/>
            <person name="Seifert K.A."/>
        </authorList>
    </citation>
    <scope>NUCLEOTIDE SEQUENCE</scope>
    <source>
        <strain evidence="1">DAOM 180753</strain>
    </source>
</reference>
<dbReference type="AlphaFoldDB" id="A0AAI9T8W3"/>
<reference evidence="1" key="1">
    <citation type="submission" date="2015-06" db="EMBL/GenBank/DDBJ databases">
        <authorList>
            <person name="Nguyen H."/>
        </authorList>
    </citation>
    <scope>NUCLEOTIDE SEQUENCE</scope>
    <source>
        <strain evidence="1">DAOM 180753</strain>
    </source>
</reference>
<dbReference type="Proteomes" id="UP001227192">
    <property type="component" value="Unassembled WGS sequence"/>
</dbReference>
<dbReference type="EMBL" id="LACB01000511">
    <property type="protein sequence ID" value="KAJ9482777.1"/>
    <property type="molecule type" value="Genomic_DNA"/>
</dbReference>
<keyword evidence="2" id="KW-1185">Reference proteome</keyword>
<evidence type="ECO:0000313" key="2">
    <source>
        <dbReference type="Proteomes" id="UP001227192"/>
    </source>
</evidence>
<name>A0AAI9T8W3_PENTH</name>
<sequence length="420" mass="48297">MSQMPSARAAIRDVPYDYAMFNRMWRYGIYSPLELLHQNLPGSLGPMLHFIYHVSSTLNRFLEFDPALGVILYEQLGDVTRYHMAAQRQHRKHLAGISRYWYRKAADQNPNLGRIQHSLAVLSHSDALQRLFYLTKAFVSVQPLCHSWATIDIFFDHWKGFTFQRDMAAHFVIAHRLLLENCSGERLKALTNDFLSLFPMHIQRPTSRNQHEVYIMSCNITSVLGYGTPVYPQVADLFSKKQSTGAANESAPAMETEDVSNSPTELCSQLKLNQAFQAIRLTFHTLLVLLQYSDFPNAIPGIHISLVFLWRVSFHRSVMESMEATVPWQAVAGFLNSLFSHSTVFSRIQDEKFPIGEFETAPQLPEDFLIRGQVWSQFYYPNTFFKDTSGYGISIDERDSEEVVRRHRCLWLGVQIAKVS</sequence>
<dbReference type="GO" id="GO:0000184">
    <property type="term" value="P:nuclear-transcribed mRNA catabolic process, nonsense-mediated decay"/>
    <property type="evidence" value="ECO:0007669"/>
    <property type="project" value="TreeGrafter"/>
</dbReference>
<dbReference type="GO" id="GO:0070034">
    <property type="term" value="F:telomerase RNA binding"/>
    <property type="evidence" value="ECO:0007669"/>
    <property type="project" value="TreeGrafter"/>
</dbReference>
<organism evidence="1 2">
    <name type="scientific">Penicillium thymicola</name>
    <dbReference type="NCBI Taxonomy" id="293382"/>
    <lineage>
        <taxon>Eukaryota</taxon>
        <taxon>Fungi</taxon>
        <taxon>Dikarya</taxon>
        <taxon>Ascomycota</taxon>
        <taxon>Pezizomycotina</taxon>
        <taxon>Eurotiomycetes</taxon>
        <taxon>Eurotiomycetidae</taxon>
        <taxon>Eurotiales</taxon>
        <taxon>Aspergillaceae</taxon>
        <taxon>Penicillium</taxon>
    </lineage>
</organism>
<dbReference type="PANTHER" id="PTHR15696">
    <property type="entry name" value="SMG-7 SUPPRESSOR WITH MORPHOLOGICAL EFFECT ON GENITALIA PROTEIN 7"/>
    <property type="match status" value="1"/>
</dbReference>
<accession>A0AAI9T8W3</accession>
<dbReference type="InterPro" id="IPR011990">
    <property type="entry name" value="TPR-like_helical_dom_sf"/>
</dbReference>
<dbReference type="PANTHER" id="PTHR15696:SF0">
    <property type="entry name" value="TELOMERASE-BINDING PROTEIN EST1A"/>
    <property type="match status" value="1"/>
</dbReference>
<evidence type="ECO:0000313" key="1">
    <source>
        <dbReference type="EMBL" id="KAJ9482777.1"/>
    </source>
</evidence>
<protein>
    <recommendedName>
        <fullName evidence="3">DNA/RNA-binding domain-containing protein</fullName>
    </recommendedName>
</protein>
<dbReference type="Gene3D" id="1.25.40.10">
    <property type="entry name" value="Tetratricopeptide repeat domain"/>
    <property type="match status" value="1"/>
</dbReference>
<comment type="caution">
    <text evidence="1">The sequence shown here is derived from an EMBL/GenBank/DDBJ whole genome shotgun (WGS) entry which is preliminary data.</text>
</comment>
<evidence type="ECO:0008006" key="3">
    <source>
        <dbReference type="Google" id="ProtNLM"/>
    </source>
</evidence>
<proteinExistence type="predicted"/>
<gene>
    <name evidence="1" type="ORF">VN97_g10646</name>
</gene>